<feature type="transmembrane region" description="Helical" evidence="3">
    <location>
        <begin position="379"/>
        <end position="400"/>
    </location>
</feature>
<feature type="transmembrane region" description="Helical" evidence="3">
    <location>
        <begin position="318"/>
        <end position="335"/>
    </location>
</feature>
<evidence type="ECO:0000256" key="2">
    <source>
        <dbReference type="SAM" id="MobiDB-lite"/>
    </source>
</evidence>
<dbReference type="InterPro" id="IPR053958">
    <property type="entry name" value="HMGCR/SNAP/NPC1-like_SSD"/>
</dbReference>
<feature type="region of interest" description="Disordered" evidence="2">
    <location>
        <begin position="1"/>
        <end position="20"/>
    </location>
</feature>
<feature type="transmembrane region" description="Helical" evidence="3">
    <location>
        <begin position="773"/>
        <end position="792"/>
    </location>
</feature>
<dbReference type="PANTHER" id="PTHR10796">
    <property type="entry name" value="PATCHED-RELATED"/>
    <property type="match status" value="1"/>
</dbReference>
<feature type="transmembrane region" description="Helical" evidence="3">
    <location>
        <begin position="901"/>
        <end position="921"/>
    </location>
</feature>
<protein>
    <recommendedName>
        <fullName evidence="4">SSD domain-containing protein</fullName>
    </recommendedName>
</protein>
<dbReference type="Gene3D" id="1.20.1640.10">
    <property type="entry name" value="Multidrug efflux transporter AcrB transmembrane domain"/>
    <property type="match status" value="2"/>
</dbReference>
<sequence>MTPNGASSTGDAQASNAGLKGSSWSRFHGRINEVANNFFYRLGYRVATNPKRTLLISLAFVVACCFGFANFTIEADGEDLWVPADSLARDHQSIVLEDFDGDGEFASFLVESPSETGSVLTKESVDAIWELDAIVRAVEVGGNTYADVCGKELDGVTCEPVFRGITRFWGDFATYEASVTSDADILATVNVATFPDGSTVNQQALFGNGITYDDDGNISGARATIQGFALDSDPDDGADINEDVFDWNEAFQDAMDEAANNFDVFDVFYLTSRSTDDALNESVTGEMFLFIITCEEIVTSYKWLSKNFSQPSFAADAIALRAYVLMIAVVSVALGRCCSGPVKRRSWLGVGGTVLVAAAGLAAYGLNSGFHIPFTSLSQILPFILIGIGVDDMFVIVAAYDHTDPSLAVEERIALGVKRCGVSVTYTSLTNFFAFLLGSMTSLPAVEYFCLYAATAILFDFFLQMTAFVALLTMDANRQKAGKIDCCCCLTSKKYLQEQERQHQEGIQRGVTLPNSNGESAFNAQGKHDLKAEVHQISPMGRFMKDKCSPFVLSAKGKALVLLGSAGLLAAGIYGVTQATQGFDVLDLAPDGHYSIEYTERSRKYDFDIQEWYVPMDVYTQEVDYPDVAVQAEMQSVDEEMLELKNVAAPLDSWLVSFIVWAEVNTTYSANIGTSGGYPVYDDRDTFYTALSAFLADEDNARFLADVVFDDEGIIKISRSEMYLINLVDTDKNVDVLRDTREVADQSTLDPQPFAYSAVFLFSEQYVVIYNELLSSFGLALLAVLVLSLFVLGKVTVVLLVCVTLIIIDVELLGFVYHWNLDVNSITVIELIMAVGLVVEYMVHIVHYFLHQDPSIPKDARIAEALGEIGPSVMVGAATTFLGIMPLAFANNVIFRVFFKMFLVIISFGFFHGVVFIPVLLSMLPDRLVSHSGHEEGTASITRHTGSKKVVVLEGPMPVETTD</sequence>
<keyword evidence="6" id="KW-1185">Reference proteome</keyword>
<dbReference type="InParanoid" id="D7FY95"/>
<evidence type="ECO:0000313" key="5">
    <source>
        <dbReference type="EMBL" id="CBJ26534.1"/>
    </source>
</evidence>
<dbReference type="AlphaFoldDB" id="D7FY95"/>
<dbReference type="Proteomes" id="UP000002630">
    <property type="component" value="Linkage Group LG25"/>
</dbReference>
<feature type="transmembrane region" description="Helical" evidence="3">
    <location>
        <begin position="420"/>
        <end position="439"/>
    </location>
</feature>
<keyword evidence="3" id="KW-1133">Transmembrane helix</keyword>
<dbReference type="EMBL" id="FN648531">
    <property type="protein sequence ID" value="CBJ26534.1"/>
    <property type="molecule type" value="Genomic_DNA"/>
</dbReference>
<dbReference type="Pfam" id="PF12349">
    <property type="entry name" value="Sterol-sensing"/>
    <property type="match status" value="1"/>
</dbReference>
<feature type="transmembrane region" description="Helical" evidence="3">
    <location>
        <begin position="54"/>
        <end position="73"/>
    </location>
</feature>
<gene>
    <name evidence="5" type="ORF">Esi_0034_0115</name>
</gene>
<dbReference type="SUPFAM" id="SSF82866">
    <property type="entry name" value="Multidrug efflux transporter AcrB transmembrane domain"/>
    <property type="match status" value="2"/>
</dbReference>
<feature type="transmembrane region" description="Helical" evidence="3">
    <location>
        <begin position="869"/>
        <end position="889"/>
    </location>
</feature>
<keyword evidence="3" id="KW-0812">Transmembrane</keyword>
<evidence type="ECO:0000313" key="6">
    <source>
        <dbReference type="Proteomes" id="UP000002630"/>
    </source>
</evidence>
<dbReference type="OrthoDB" id="6510177at2759"/>
<dbReference type="InterPro" id="IPR051697">
    <property type="entry name" value="Patched_domain-protein"/>
</dbReference>
<accession>D7FY95</accession>
<feature type="domain" description="SSD" evidence="4">
    <location>
        <begin position="315"/>
        <end position="474"/>
    </location>
</feature>
<organism evidence="5 6">
    <name type="scientific">Ectocarpus siliculosus</name>
    <name type="common">Brown alga</name>
    <name type="synonym">Conferva siliculosa</name>
    <dbReference type="NCBI Taxonomy" id="2880"/>
    <lineage>
        <taxon>Eukaryota</taxon>
        <taxon>Sar</taxon>
        <taxon>Stramenopiles</taxon>
        <taxon>Ochrophyta</taxon>
        <taxon>PX clade</taxon>
        <taxon>Phaeophyceae</taxon>
        <taxon>Ectocarpales</taxon>
        <taxon>Ectocarpaceae</taxon>
        <taxon>Ectocarpus</taxon>
    </lineage>
</organism>
<feature type="domain" description="SSD" evidence="4">
    <location>
        <begin position="754"/>
        <end position="923"/>
    </location>
</feature>
<keyword evidence="3" id="KW-0472">Membrane</keyword>
<dbReference type="InterPro" id="IPR000731">
    <property type="entry name" value="SSD"/>
</dbReference>
<evidence type="ECO:0000256" key="1">
    <source>
        <dbReference type="ARBA" id="ARBA00005585"/>
    </source>
</evidence>
<feature type="transmembrane region" description="Helical" evidence="3">
    <location>
        <begin position="831"/>
        <end position="849"/>
    </location>
</feature>
<dbReference type="GO" id="GO:0016020">
    <property type="term" value="C:membrane"/>
    <property type="evidence" value="ECO:0007669"/>
    <property type="project" value="TreeGrafter"/>
</dbReference>
<dbReference type="eggNOG" id="KOG1934">
    <property type="taxonomic scope" value="Eukaryota"/>
</dbReference>
<name>D7FY95_ECTSI</name>
<dbReference type="PANTHER" id="PTHR10796:SF92">
    <property type="entry name" value="PATCHED-RELATED, ISOFORM A"/>
    <property type="match status" value="1"/>
</dbReference>
<reference evidence="5 6" key="1">
    <citation type="journal article" date="2010" name="Nature">
        <title>The Ectocarpus genome and the independent evolution of multicellularity in brown algae.</title>
        <authorList>
            <person name="Cock J.M."/>
            <person name="Sterck L."/>
            <person name="Rouze P."/>
            <person name="Scornet D."/>
            <person name="Allen A.E."/>
            <person name="Amoutzias G."/>
            <person name="Anthouard V."/>
            <person name="Artiguenave F."/>
            <person name="Aury J.M."/>
            <person name="Badger J.H."/>
            <person name="Beszteri B."/>
            <person name="Billiau K."/>
            <person name="Bonnet E."/>
            <person name="Bothwell J.H."/>
            <person name="Bowler C."/>
            <person name="Boyen C."/>
            <person name="Brownlee C."/>
            <person name="Carrano C.J."/>
            <person name="Charrier B."/>
            <person name="Cho G.Y."/>
            <person name="Coelho S.M."/>
            <person name="Collen J."/>
            <person name="Corre E."/>
            <person name="Da Silva C."/>
            <person name="Delage L."/>
            <person name="Delaroque N."/>
            <person name="Dittami S.M."/>
            <person name="Doulbeau S."/>
            <person name="Elias M."/>
            <person name="Farnham G."/>
            <person name="Gachon C.M."/>
            <person name="Gschloessl B."/>
            <person name="Heesch S."/>
            <person name="Jabbari K."/>
            <person name="Jubin C."/>
            <person name="Kawai H."/>
            <person name="Kimura K."/>
            <person name="Kloareg B."/>
            <person name="Kupper F.C."/>
            <person name="Lang D."/>
            <person name="Le Bail A."/>
            <person name="Leblanc C."/>
            <person name="Lerouge P."/>
            <person name="Lohr M."/>
            <person name="Lopez P.J."/>
            <person name="Martens C."/>
            <person name="Maumus F."/>
            <person name="Michel G."/>
            <person name="Miranda-Saavedra D."/>
            <person name="Morales J."/>
            <person name="Moreau H."/>
            <person name="Motomura T."/>
            <person name="Nagasato C."/>
            <person name="Napoli C.A."/>
            <person name="Nelson D.R."/>
            <person name="Nyvall-Collen P."/>
            <person name="Peters A.F."/>
            <person name="Pommier C."/>
            <person name="Potin P."/>
            <person name="Poulain J."/>
            <person name="Quesneville H."/>
            <person name="Read B."/>
            <person name="Rensing S.A."/>
            <person name="Ritter A."/>
            <person name="Rousvoal S."/>
            <person name="Samanta M."/>
            <person name="Samson G."/>
            <person name="Schroeder D.C."/>
            <person name="Segurens B."/>
            <person name="Strittmatter M."/>
            <person name="Tonon T."/>
            <person name="Tregear J.W."/>
            <person name="Valentin K."/>
            <person name="von Dassow P."/>
            <person name="Yamagishi T."/>
            <person name="Van de Peer Y."/>
            <person name="Wincker P."/>
        </authorList>
    </citation>
    <scope>NUCLEOTIDE SEQUENCE [LARGE SCALE GENOMIC DNA]</scope>
    <source>
        <strain evidence="6">Ec32 / CCAP1310/4</strain>
    </source>
</reference>
<dbReference type="PROSITE" id="PS50156">
    <property type="entry name" value="SSD"/>
    <property type="match status" value="2"/>
</dbReference>
<evidence type="ECO:0000259" key="4">
    <source>
        <dbReference type="PROSITE" id="PS50156"/>
    </source>
</evidence>
<feature type="transmembrane region" description="Helical" evidence="3">
    <location>
        <begin position="347"/>
        <end position="367"/>
    </location>
</feature>
<comment type="similarity">
    <text evidence="1">Belongs to the patched family.</text>
</comment>
<feature type="transmembrane region" description="Helical" evidence="3">
    <location>
        <begin position="798"/>
        <end position="819"/>
    </location>
</feature>
<feature type="transmembrane region" description="Helical" evidence="3">
    <location>
        <begin position="451"/>
        <end position="473"/>
    </location>
</feature>
<dbReference type="EMBL" id="FN649750">
    <property type="protein sequence ID" value="CBJ26534.1"/>
    <property type="molecule type" value="Genomic_DNA"/>
</dbReference>
<dbReference type="OMA" id="THSNPIE"/>
<feature type="compositionally biased region" description="Polar residues" evidence="2">
    <location>
        <begin position="1"/>
        <end position="16"/>
    </location>
</feature>
<proteinExistence type="inferred from homology"/>
<evidence type="ECO:0000256" key="3">
    <source>
        <dbReference type="SAM" id="Phobius"/>
    </source>
</evidence>